<reference evidence="2 3" key="1">
    <citation type="submission" date="2020-11" db="EMBL/GenBank/DDBJ databases">
        <title>WGS of Herminiimonas contaminans strain Marseille-Q4544 isolated from planarians Schmidtea mediterranea.</title>
        <authorList>
            <person name="Kangale L."/>
        </authorList>
    </citation>
    <scope>NUCLEOTIDE SEQUENCE [LARGE SCALE GENOMIC DNA]</scope>
    <source>
        <strain evidence="2 3">Marseille-Q4544</strain>
    </source>
</reference>
<evidence type="ECO:0000256" key="1">
    <source>
        <dbReference type="SAM" id="SignalP"/>
    </source>
</evidence>
<protein>
    <recommendedName>
        <fullName evidence="4">VWFA domain-containing protein</fullName>
    </recommendedName>
</protein>
<proteinExistence type="predicted"/>
<feature type="chain" id="PRO_5047406768" description="VWFA domain-containing protein" evidence="1">
    <location>
        <begin position="28"/>
        <end position="291"/>
    </location>
</feature>
<organism evidence="2 3">
    <name type="scientific">Herminiimonas contaminans</name>
    <dbReference type="NCBI Taxonomy" id="1111140"/>
    <lineage>
        <taxon>Bacteria</taxon>
        <taxon>Pseudomonadati</taxon>
        <taxon>Pseudomonadota</taxon>
        <taxon>Betaproteobacteria</taxon>
        <taxon>Burkholderiales</taxon>
        <taxon>Oxalobacteraceae</taxon>
        <taxon>Herminiimonas</taxon>
    </lineage>
</organism>
<gene>
    <name evidence="2" type="ORF">IXC47_17165</name>
</gene>
<accession>A0ABS0EX60</accession>
<sequence length="291" mass="31549">MNCSKPAAVRTLIALLAMSLLAAQALAAAPLNQIPSCYAANKLDIPQPPQVREVFILLDQTVVLDNALKQSLATSVHSLMTPGTTFTVLRFSAFSQGHYLDVVSTGALEQSVPEKLRSSIGVKLLKNFDACMKGQLDYGIKLAMTSVGDTIAQSTTELAKSDLFSSLSETSRIVKASAAPRRIVLLVSDMLENSSVSSFYAKNRIRQIQPDVEMQLVRKEKLLGDFGGASIFVMGAGVIPEVAVKVGGKEQMQYRDPKTLGALKQFWSNYFSQSNGKLEEFGMPALIMPVR</sequence>
<feature type="signal peptide" evidence="1">
    <location>
        <begin position="1"/>
        <end position="27"/>
    </location>
</feature>
<dbReference type="EMBL" id="JADOEL010000019">
    <property type="protein sequence ID" value="MBF8179415.1"/>
    <property type="molecule type" value="Genomic_DNA"/>
</dbReference>
<evidence type="ECO:0000313" key="3">
    <source>
        <dbReference type="Proteomes" id="UP000657372"/>
    </source>
</evidence>
<evidence type="ECO:0000313" key="2">
    <source>
        <dbReference type="EMBL" id="MBF8179415.1"/>
    </source>
</evidence>
<dbReference type="RefSeq" id="WP_195876457.1">
    <property type="nucleotide sequence ID" value="NZ_JADOEL010000019.1"/>
</dbReference>
<evidence type="ECO:0008006" key="4">
    <source>
        <dbReference type="Google" id="ProtNLM"/>
    </source>
</evidence>
<dbReference type="Proteomes" id="UP000657372">
    <property type="component" value="Unassembled WGS sequence"/>
</dbReference>
<name>A0ABS0EX60_9BURK</name>
<keyword evidence="1" id="KW-0732">Signal</keyword>
<comment type="caution">
    <text evidence="2">The sequence shown here is derived from an EMBL/GenBank/DDBJ whole genome shotgun (WGS) entry which is preliminary data.</text>
</comment>
<keyword evidence="3" id="KW-1185">Reference proteome</keyword>